<feature type="region of interest" description="Disordered" evidence="7">
    <location>
        <begin position="65"/>
        <end position="105"/>
    </location>
</feature>
<dbReference type="SMART" id="SM00066">
    <property type="entry name" value="GAL4"/>
    <property type="match status" value="1"/>
</dbReference>
<evidence type="ECO:0000256" key="6">
    <source>
        <dbReference type="ARBA" id="ARBA00023242"/>
    </source>
</evidence>
<dbReference type="Proteomes" id="UP000076632">
    <property type="component" value="Unassembled WGS sequence"/>
</dbReference>
<evidence type="ECO:0000313" key="10">
    <source>
        <dbReference type="Proteomes" id="UP000076632"/>
    </source>
</evidence>
<dbReference type="AlphaFoldDB" id="A0A165IJB7"/>
<dbReference type="GO" id="GO:0008270">
    <property type="term" value="F:zinc ion binding"/>
    <property type="evidence" value="ECO:0007669"/>
    <property type="project" value="InterPro"/>
</dbReference>
<feature type="compositionally biased region" description="Basic and acidic residues" evidence="7">
    <location>
        <begin position="86"/>
        <end position="95"/>
    </location>
</feature>
<feature type="region of interest" description="Disordered" evidence="7">
    <location>
        <begin position="628"/>
        <end position="685"/>
    </location>
</feature>
<dbReference type="CDD" id="cd00067">
    <property type="entry name" value="GAL4"/>
    <property type="match status" value="1"/>
</dbReference>
<dbReference type="SMART" id="SM00906">
    <property type="entry name" value="Fungal_trans"/>
    <property type="match status" value="1"/>
</dbReference>
<dbReference type="PROSITE" id="PS00463">
    <property type="entry name" value="ZN2_CY6_FUNGAL_1"/>
    <property type="match status" value="1"/>
</dbReference>
<dbReference type="GO" id="GO:0045944">
    <property type="term" value="P:positive regulation of transcription by RNA polymerase II"/>
    <property type="evidence" value="ECO:0007669"/>
    <property type="project" value="TreeGrafter"/>
</dbReference>
<dbReference type="RefSeq" id="XP_018190529.1">
    <property type="nucleotide sequence ID" value="XM_018335768.1"/>
</dbReference>
<dbReference type="SUPFAM" id="SSF57701">
    <property type="entry name" value="Zn2/Cys6 DNA-binding domain"/>
    <property type="match status" value="1"/>
</dbReference>
<dbReference type="OMA" id="THMQEFY"/>
<dbReference type="InterPro" id="IPR036864">
    <property type="entry name" value="Zn2-C6_fun-type_DNA-bd_sf"/>
</dbReference>
<dbReference type="GO" id="GO:0043565">
    <property type="term" value="F:sequence-specific DNA binding"/>
    <property type="evidence" value="ECO:0007669"/>
    <property type="project" value="TreeGrafter"/>
</dbReference>
<name>A0A165IJB7_XYLHT</name>
<dbReference type="PANTHER" id="PTHR47540:SF6">
    <property type="entry name" value="ZN(II)2CYS6 TRANSCRIPTION FACTOR (EUROFUNG)"/>
    <property type="match status" value="1"/>
</dbReference>
<organism evidence="9 10">
    <name type="scientific">Xylona heveae (strain CBS 132557 / TC161)</name>
    <dbReference type="NCBI Taxonomy" id="1328760"/>
    <lineage>
        <taxon>Eukaryota</taxon>
        <taxon>Fungi</taxon>
        <taxon>Dikarya</taxon>
        <taxon>Ascomycota</taxon>
        <taxon>Pezizomycotina</taxon>
        <taxon>Xylonomycetes</taxon>
        <taxon>Xylonales</taxon>
        <taxon>Xylonaceae</taxon>
        <taxon>Xylona</taxon>
    </lineage>
</organism>
<feature type="compositionally biased region" description="Polar residues" evidence="7">
    <location>
        <begin position="655"/>
        <end position="674"/>
    </location>
</feature>
<dbReference type="CDD" id="cd12148">
    <property type="entry name" value="fungal_TF_MHR"/>
    <property type="match status" value="1"/>
</dbReference>
<dbReference type="InParanoid" id="A0A165IJB7"/>
<evidence type="ECO:0000313" key="9">
    <source>
        <dbReference type="EMBL" id="KZF24974.1"/>
    </source>
</evidence>
<reference evidence="9 10" key="1">
    <citation type="journal article" date="2016" name="Fungal Biol.">
        <title>The genome of Xylona heveae provides a window into fungal endophytism.</title>
        <authorList>
            <person name="Gazis R."/>
            <person name="Kuo A."/>
            <person name="Riley R."/>
            <person name="LaButti K."/>
            <person name="Lipzen A."/>
            <person name="Lin J."/>
            <person name="Amirebrahimi M."/>
            <person name="Hesse C.N."/>
            <person name="Spatafora J.W."/>
            <person name="Henrissat B."/>
            <person name="Hainaut M."/>
            <person name="Grigoriev I.V."/>
            <person name="Hibbett D.S."/>
        </authorList>
    </citation>
    <scope>NUCLEOTIDE SEQUENCE [LARGE SCALE GENOMIC DNA]</scope>
    <source>
        <strain evidence="9 10">TC161</strain>
    </source>
</reference>
<keyword evidence="3" id="KW-0805">Transcription regulation</keyword>
<evidence type="ECO:0000256" key="2">
    <source>
        <dbReference type="ARBA" id="ARBA00022723"/>
    </source>
</evidence>
<proteinExistence type="predicted"/>
<feature type="compositionally biased region" description="Polar residues" evidence="7">
    <location>
        <begin position="96"/>
        <end position="105"/>
    </location>
</feature>
<dbReference type="EMBL" id="KV407455">
    <property type="protein sequence ID" value="KZF24974.1"/>
    <property type="molecule type" value="Genomic_DNA"/>
</dbReference>
<keyword evidence="10" id="KW-1185">Reference proteome</keyword>
<keyword evidence="5" id="KW-0804">Transcription</keyword>
<evidence type="ECO:0000259" key="8">
    <source>
        <dbReference type="PROSITE" id="PS50048"/>
    </source>
</evidence>
<sequence>MQAEARKLRRTPNACIPCRQSKVKCSGNEPCTSCQRRLVKCRFAEEGNKLLVSERYIQELQNQAKNQHCGTGTKRSHDTAMGSGDEIDKVTDGQSRELQPSSWSNNEHSIWRNPFTFPSMTIKNPYKDNRTWIWLAPSSVWSFTRRLTTMITEKLDLEDSYSSPLFKDGDIYQLSWKLSSDDSLPDISGIPPIDYALYLFNTVKFHLGQNYRFFDEEAFITHMQEFYYGSAIKKATESRLWFVQFLLVLSFGKAFLSRSRNPRDPPGSKFFVRAMSLMPAHSSLFKDSLLAIEVLALAGLYFYSIDQRESAHLYVGQAIRIAQLEGMHTELPEEELGAATLTRCRNLWWTLYIMDRHFSSSVGLPMSTQDSDIATLINPPGISSQRDTTLSLQVKLSRLLAFILTTVYKSVKSPMKTFLETTQSIVNTIAGHAEEIEKIIHVKFQSSVDSMPKGTRHITLLYHQCVIVATRPLLLSVLNERLEKLDDGGADWQNFLPRTKSLISTGINSAIKTLEILSALVEDSLLEGFLPFDLEFTYGSAVHLIMANTLFPNMIDGQNTYSQDAHSILDEIICKGNRVAEVRKQELIYLEGLFQQLATRVDRRGDFQSSFTPSVLDNNVQIIEPKDKSSCEKEDEQQQQQQQQELPQQPQPQQKASRTSPETPTTATPQSVTAASGDPHQLSPASLNLQMSSTNIEYLNNIRISSCEILSIMDQIGNHEQDWEAGV</sequence>
<keyword evidence="4" id="KW-0238">DNA-binding</keyword>
<dbReference type="GO" id="GO:0006351">
    <property type="term" value="P:DNA-templated transcription"/>
    <property type="evidence" value="ECO:0007669"/>
    <property type="project" value="InterPro"/>
</dbReference>
<evidence type="ECO:0000256" key="4">
    <source>
        <dbReference type="ARBA" id="ARBA00023125"/>
    </source>
</evidence>
<dbReference type="InterPro" id="IPR051711">
    <property type="entry name" value="Stress_Response_Reg"/>
</dbReference>
<keyword evidence="6" id="KW-0539">Nucleus</keyword>
<comment type="subcellular location">
    <subcellularLocation>
        <location evidence="1">Nucleus</location>
    </subcellularLocation>
</comment>
<dbReference type="InterPro" id="IPR001138">
    <property type="entry name" value="Zn2Cys6_DnaBD"/>
</dbReference>
<dbReference type="Pfam" id="PF04082">
    <property type="entry name" value="Fungal_trans"/>
    <property type="match status" value="1"/>
</dbReference>
<feature type="compositionally biased region" description="Low complexity" evidence="7">
    <location>
        <begin position="638"/>
        <end position="654"/>
    </location>
</feature>
<evidence type="ECO:0000256" key="5">
    <source>
        <dbReference type="ARBA" id="ARBA00023163"/>
    </source>
</evidence>
<dbReference type="Gene3D" id="4.10.240.10">
    <property type="entry name" value="Zn(2)-C6 fungal-type DNA-binding domain"/>
    <property type="match status" value="1"/>
</dbReference>
<dbReference type="Pfam" id="PF00172">
    <property type="entry name" value="Zn_clus"/>
    <property type="match status" value="1"/>
</dbReference>
<keyword evidence="2" id="KW-0479">Metal-binding</keyword>
<dbReference type="GO" id="GO:0005634">
    <property type="term" value="C:nucleus"/>
    <property type="evidence" value="ECO:0007669"/>
    <property type="project" value="UniProtKB-SubCell"/>
</dbReference>
<dbReference type="STRING" id="1328760.A0A165IJB7"/>
<dbReference type="GeneID" id="28900905"/>
<accession>A0A165IJB7</accession>
<evidence type="ECO:0000256" key="1">
    <source>
        <dbReference type="ARBA" id="ARBA00004123"/>
    </source>
</evidence>
<dbReference type="OrthoDB" id="3548654at2759"/>
<dbReference type="GO" id="GO:0000981">
    <property type="term" value="F:DNA-binding transcription factor activity, RNA polymerase II-specific"/>
    <property type="evidence" value="ECO:0007669"/>
    <property type="project" value="InterPro"/>
</dbReference>
<evidence type="ECO:0000256" key="7">
    <source>
        <dbReference type="SAM" id="MobiDB-lite"/>
    </source>
</evidence>
<dbReference type="InterPro" id="IPR007219">
    <property type="entry name" value="XnlR_reg_dom"/>
</dbReference>
<dbReference type="PANTHER" id="PTHR47540">
    <property type="entry name" value="THIAMINE REPRESSIBLE GENES REGULATORY PROTEIN THI5"/>
    <property type="match status" value="1"/>
</dbReference>
<protein>
    <submittedName>
        <fullName evidence="9">Zn(II)2Cys6 transcription factor</fullName>
    </submittedName>
</protein>
<gene>
    <name evidence="9" type="ORF">L228DRAFT_280254</name>
</gene>
<dbReference type="PROSITE" id="PS50048">
    <property type="entry name" value="ZN2_CY6_FUNGAL_2"/>
    <property type="match status" value="1"/>
</dbReference>
<feature type="domain" description="Zn(2)-C6 fungal-type" evidence="8">
    <location>
        <begin position="14"/>
        <end position="43"/>
    </location>
</feature>
<evidence type="ECO:0000256" key="3">
    <source>
        <dbReference type="ARBA" id="ARBA00023015"/>
    </source>
</evidence>